<feature type="region of interest" description="Disordered" evidence="1">
    <location>
        <begin position="1"/>
        <end position="37"/>
    </location>
</feature>
<dbReference type="OrthoDB" id="9807425at2"/>
<dbReference type="InterPro" id="IPR039448">
    <property type="entry name" value="Beta_helix"/>
</dbReference>
<feature type="compositionally biased region" description="Gly residues" evidence="1">
    <location>
        <begin position="13"/>
        <end position="22"/>
    </location>
</feature>
<dbReference type="SUPFAM" id="SSF51126">
    <property type="entry name" value="Pectin lyase-like"/>
    <property type="match status" value="2"/>
</dbReference>
<feature type="compositionally biased region" description="Basic residues" evidence="1">
    <location>
        <begin position="1"/>
        <end position="12"/>
    </location>
</feature>
<gene>
    <name evidence="3" type="ORF">DK427_11435</name>
</gene>
<protein>
    <submittedName>
        <fullName evidence="3">Right-handed parallel beta-helix repeat-containing protein</fullName>
    </submittedName>
</protein>
<dbReference type="EMBL" id="CP029551">
    <property type="protein sequence ID" value="AWN36258.1"/>
    <property type="molecule type" value="Genomic_DNA"/>
</dbReference>
<dbReference type="InterPro" id="IPR012334">
    <property type="entry name" value="Pectin_lyas_fold"/>
</dbReference>
<evidence type="ECO:0000313" key="4">
    <source>
        <dbReference type="Proteomes" id="UP000246058"/>
    </source>
</evidence>
<dbReference type="Proteomes" id="UP000246058">
    <property type="component" value="Chromosome"/>
</dbReference>
<dbReference type="InterPro" id="IPR011050">
    <property type="entry name" value="Pectin_lyase_fold/virulence"/>
</dbReference>
<evidence type="ECO:0000313" key="3">
    <source>
        <dbReference type="EMBL" id="AWN36258.1"/>
    </source>
</evidence>
<accession>A0A2U8VS08</accession>
<evidence type="ECO:0000256" key="1">
    <source>
        <dbReference type="SAM" id="MobiDB-lite"/>
    </source>
</evidence>
<name>A0A2U8VS08_9HYPH</name>
<proteinExistence type="predicted"/>
<dbReference type="Pfam" id="PF13229">
    <property type="entry name" value="Beta_helix"/>
    <property type="match status" value="1"/>
</dbReference>
<sequence length="535" mass="56092">MGHEAPRRHRAGGRCGAPGSGLGSARRWAGGGRPAGAAHDLARRARLSPVSRRRLAGILAALAGVCAPVPAPAASDGAAGSEPSDCPAGAVRITPGDSIQRAALRAGPRGTVCLAAGLYRLQEVTPLADQTFLGEPGAVLDGARVLGGFTRAGPYWQADGLWPRGGGPGQCRSGTLCLQPLALFRDGTPLRRVAARTDLGPGRYLVEAAQGRVILADDPAGHVIEAASARFAFRGRAPNVRIRGLLVEKYDSPAQEGAIEGQGPGWRVERSELRYNSGAGVGVISGGAVRDCAIHHNGQLGATAGGTDILFENNRIFANNTAGFDPAWEAGGVKITASRAVVLRGNRVERNGGPGLWCDIDCRDVLFEGNHAEGNLGPGIFYEISYAAVIRRNTLRLNGDPAATWFWDADIQVAASEDVEVSDNDITVRPGGHAVVLVDQARARAQGGLYRTAGNRVHDNRFVFQGAGSAGGVSDAEPDSPNFRVIQTGRNGFDRNLYTFPAATPPRFIWGHDIIDFAQFRAAGQEQTGILKAAP</sequence>
<dbReference type="Gene3D" id="2.160.20.10">
    <property type="entry name" value="Single-stranded right-handed beta-helix, Pectin lyase-like"/>
    <property type="match status" value="1"/>
</dbReference>
<dbReference type="KEGG" id="meti:DK427_11435"/>
<reference evidence="3 4" key="1">
    <citation type="submission" date="2018-05" db="EMBL/GenBank/DDBJ databases">
        <title>Complete Genome Sequence of Methylobacterium sp. 17Sr1-43.</title>
        <authorList>
            <person name="Srinivasan S."/>
        </authorList>
    </citation>
    <scope>NUCLEOTIDE SEQUENCE [LARGE SCALE GENOMIC DNA]</scope>
    <source>
        <strain evidence="3 4">17Sr1-43</strain>
    </source>
</reference>
<dbReference type="SMART" id="SM00710">
    <property type="entry name" value="PbH1"/>
    <property type="match status" value="7"/>
</dbReference>
<dbReference type="AlphaFoldDB" id="A0A2U8VS08"/>
<feature type="domain" description="Right handed beta helix" evidence="2">
    <location>
        <begin position="264"/>
        <end position="424"/>
    </location>
</feature>
<evidence type="ECO:0000259" key="2">
    <source>
        <dbReference type="Pfam" id="PF13229"/>
    </source>
</evidence>
<organism evidence="3 4">
    <name type="scientific">Methylobacterium radiodurans</name>
    <dbReference type="NCBI Taxonomy" id="2202828"/>
    <lineage>
        <taxon>Bacteria</taxon>
        <taxon>Pseudomonadati</taxon>
        <taxon>Pseudomonadota</taxon>
        <taxon>Alphaproteobacteria</taxon>
        <taxon>Hyphomicrobiales</taxon>
        <taxon>Methylobacteriaceae</taxon>
        <taxon>Methylobacterium</taxon>
    </lineage>
</organism>
<keyword evidence="4" id="KW-1185">Reference proteome</keyword>
<dbReference type="InterPro" id="IPR006626">
    <property type="entry name" value="PbH1"/>
</dbReference>